<dbReference type="Proteomes" id="UP000193218">
    <property type="component" value="Unassembled WGS sequence"/>
</dbReference>
<dbReference type="PANTHER" id="PTHR31630:SF6">
    <property type="entry name" value="PHYTANOYL-COA DIOXYGENASE-RELATED"/>
    <property type="match status" value="1"/>
</dbReference>
<gene>
    <name evidence="1" type="ORF">BD324DRAFT_679068</name>
</gene>
<dbReference type="PANTHER" id="PTHR31630">
    <property type="entry name" value="PHYTANOYL-COA DIOXYGENASE-RELATED-RELATED"/>
    <property type="match status" value="1"/>
</dbReference>
<name>A0A1Y1UPP4_9TREE</name>
<proteinExistence type="predicted"/>
<sequence>MPIQLKTQLVDSVQGSIKLLGGTERDLEWKDQLKREGWCVVKGVLSTGKAKQYEDGAYEFLESFDLGFDRHDRSTWVAERMPYFYKGGLIYAYGSGHEQFVWDVKQDPAVVNVFAEIWGTDELVVSYDGFNFSLPLPDRPEEDFKAWAHVDQSPLVTGFHCLQGIVNILPNGPEDGGLMVLKGSSALYKELWRAFDEHIGGWNKHDRHDHTPEQIQWLLDHGCEWHKVCADPGDLLLWDSRTVHYGATPTSTNPRLASYVCYKPARMVTPELKAKRRLAWDEKKETTHDPITFTANRREPPEDHPTFGHLKVKQLQEPRLTALGRKLAGLDDW</sequence>
<dbReference type="OrthoDB" id="445007at2759"/>
<protein>
    <recommendedName>
        <fullName evidence="3">Phytanoyl-CoA dioxygenase</fullName>
    </recommendedName>
</protein>
<dbReference type="AlphaFoldDB" id="A0A1Y1UPP4"/>
<evidence type="ECO:0000313" key="2">
    <source>
        <dbReference type="Proteomes" id="UP000193218"/>
    </source>
</evidence>
<dbReference type="EMBL" id="NBSH01000002">
    <property type="protein sequence ID" value="ORX40001.1"/>
    <property type="molecule type" value="Genomic_DNA"/>
</dbReference>
<dbReference type="InParanoid" id="A0A1Y1UPP4"/>
<dbReference type="Pfam" id="PF05721">
    <property type="entry name" value="PhyH"/>
    <property type="match status" value="1"/>
</dbReference>
<keyword evidence="2" id="KW-1185">Reference proteome</keyword>
<dbReference type="InterPro" id="IPR008775">
    <property type="entry name" value="Phytyl_CoA_dOase-like"/>
</dbReference>
<dbReference type="Gene3D" id="2.60.120.620">
    <property type="entry name" value="q2cbj1_9rhob like domain"/>
    <property type="match status" value="1"/>
</dbReference>
<accession>A0A1Y1UPP4</accession>
<dbReference type="RefSeq" id="XP_021873786.1">
    <property type="nucleotide sequence ID" value="XM_022019026.1"/>
</dbReference>
<comment type="caution">
    <text evidence="1">The sequence shown here is derived from an EMBL/GenBank/DDBJ whole genome shotgun (WGS) entry which is preliminary data.</text>
</comment>
<organism evidence="1 2">
    <name type="scientific">Kockovaella imperatae</name>
    <dbReference type="NCBI Taxonomy" id="4999"/>
    <lineage>
        <taxon>Eukaryota</taxon>
        <taxon>Fungi</taxon>
        <taxon>Dikarya</taxon>
        <taxon>Basidiomycota</taxon>
        <taxon>Agaricomycotina</taxon>
        <taxon>Tremellomycetes</taxon>
        <taxon>Tremellales</taxon>
        <taxon>Cuniculitremaceae</taxon>
        <taxon>Kockovaella</taxon>
    </lineage>
</organism>
<evidence type="ECO:0008006" key="3">
    <source>
        <dbReference type="Google" id="ProtNLM"/>
    </source>
</evidence>
<dbReference type="SUPFAM" id="SSF51197">
    <property type="entry name" value="Clavaminate synthase-like"/>
    <property type="match status" value="1"/>
</dbReference>
<reference evidence="1 2" key="1">
    <citation type="submission" date="2017-03" db="EMBL/GenBank/DDBJ databases">
        <title>Widespread Adenine N6-methylation of Active Genes in Fungi.</title>
        <authorList>
            <consortium name="DOE Joint Genome Institute"/>
            <person name="Mondo S.J."/>
            <person name="Dannebaum R.O."/>
            <person name="Kuo R.C."/>
            <person name="Louie K.B."/>
            <person name="Bewick A.J."/>
            <person name="Labutti K."/>
            <person name="Haridas S."/>
            <person name="Kuo A."/>
            <person name="Salamov A."/>
            <person name="Ahrendt S.R."/>
            <person name="Lau R."/>
            <person name="Bowen B.P."/>
            <person name="Lipzen A."/>
            <person name="Sullivan W."/>
            <person name="Andreopoulos W.B."/>
            <person name="Clum A."/>
            <person name="Lindquist E."/>
            <person name="Daum C."/>
            <person name="Northen T.R."/>
            <person name="Ramamoorthy G."/>
            <person name="Schmitz R.J."/>
            <person name="Gryganskyi A."/>
            <person name="Culley D."/>
            <person name="Magnuson J."/>
            <person name="James T.Y."/>
            <person name="O'Malley M.A."/>
            <person name="Stajich J.E."/>
            <person name="Spatafora J.W."/>
            <person name="Visel A."/>
            <person name="Grigoriev I.V."/>
        </authorList>
    </citation>
    <scope>NUCLEOTIDE SEQUENCE [LARGE SCALE GENOMIC DNA]</scope>
    <source>
        <strain evidence="1 2">NRRL Y-17943</strain>
    </source>
</reference>
<evidence type="ECO:0000313" key="1">
    <source>
        <dbReference type="EMBL" id="ORX40001.1"/>
    </source>
</evidence>
<dbReference type="GeneID" id="33560835"/>